<reference evidence="1" key="1">
    <citation type="submission" date="2022-06" db="EMBL/GenBank/DDBJ databases">
        <title>Genome Sequence of Candolleomyces eurysporus.</title>
        <authorList>
            <person name="Buettner E."/>
        </authorList>
    </citation>
    <scope>NUCLEOTIDE SEQUENCE</scope>
    <source>
        <strain evidence="1">VTCC 930004</strain>
    </source>
</reference>
<gene>
    <name evidence="1" type="ORF">H1R20_g2072</name>
</gene>
<organism evidence="1 2">
    <name type="scientific">Candolleomyces eurysporus</name>
    <dbReference type="NCBI Taxonomy" id="2828524"/>
    <lineage>
        <taxon>Eukaryota</taxon>
        <taxon>Fungi</taxon>
        <taxon>Dikarya</taxon>
        <taxon>Basidiomycota</taxon>
        <taxon>Agaricomycotina</taxon>
        <taxon>Agaricomycetes</taxon>
        <taxon>Agaricomycetidae</taxon>
        <taxon>Agaricales</taxon>
        <taxon>Agaricineae</taxon>
        <taxon>Psathyrellaceae</taxon>
        <taxon>Candolleomyces</taxon>
    </lineage>
</organism>
<dbReference type="EMBL" id="JANBPK010000706">
    <property type="protein sequence ID" value="KAJ2935076.1"/>
    <property type="molecule type" value="Genomic_DNA"/>
</dbReference>
<proteinExistence type="predicted"/>
<sequence length="304" mass="34123">MPINWTNLTRLSFEHNHIYPPYQPSREDVTAPEMLPILKICRNLRILSLFMSSSSTLNPLPAEPGTQITMPSLRALNISGCRSQIHFLLQSIETARIQEVQYQPSSTTFSPLAPPETPPALQPADPLTSFLRRYGHQMKVLSANLPSVSKADFGSWLECTPALKQLTLGHQIQFGPPRSMFSTDDEELEESGLDDSCIEMLTPNQDQPYLCPDLKIFRCTVKSRVSGDTILSFLKARTFGANSRSRIEEVAMHELPYDNPFGEITDEEDERLKPIRDAGGTTFFQEIVSLPGQPGIYFPQPFGH</sequence>
<dbReference type="Gene3D" id="3.80.10.10">
    <property type="entry name" value="Ribonuclease Inhibitor"/>
    <property type="match status" value="1"/>
</dbReference>
<dbReference type="AlphaFoldDB" id="A0A9W8MLH5"/>
<dbReference type="Proteomes" id="UP001140091">
    <property type="component" value="Unassembled WGS sequence"/>
</dbReference>
<dbReference type="SUPFAM" id="SSF52047">
    <property type="entry name" value="RNI-like"/>
    <property type="match status" value="1"/>
</dbReference>
<keyword evidence="2" id="KW-1185">Reference proteome</keyword>
<name>A0A9W8MLH5_9AGAR</name>
<protein>
    <submittedName>
        <fullName evidence="1">Uncharacterized protein</fullName>
    </submittedName>
</protein>
<dbReference type="OrthoDB" id="10553745at2759"/>
<feature type="non-terminal residue" evidence="1">
    <location>
        <position position="304"/>
    </location>
</feature>
<comment type="caution">
    <text evidence="1">The sequence shown here is derived from an EMBL/GenBank/DDBJ whole genome shotgun (WGS) entry which is preliminary data.</text>
</comment>
<dbReference type="InterPro" id="IPR032675">
    <property type="entry name" value="LRR_dom_sf"/>
</dbReference>
<evidence type="ECO:0000313" key="1">
    <source>
        <dbReference type="EMBL" id="KAJ2935076.1"/>
    </source>
</evidence>
<evidence type="ECO:0000313" key="2">
    <source>
        <dbReference type="Proteomes" id="UP001140091"/>
    </source>
</evidence>
<accession>A0A9W8MLH5</accession>